<evidence type="ECO:0008006" key="3">
    <source>
        <dbReference type="Google" id="ProtNLM"/>
    </source>
</evidence>
<dbReference type="AlphaFoldDB" id="A0A517Q125"/>
<evidence type="ECO:0000313" key="1">
    <source>
        <dbReference type="EMBL" id="QDT25329.1"/>
    </source>
</evidence>
<protein>
    <recommendedName>
        <fullName evidence="3">Leucine Rich repeats (2 copies)</fullName>
    </recommendedName>
</protein>
<reference evidence="1 2" key="1">
    <citation type="submission" date="2019-03" db="EMBL/GenBank/DDBJ databases">
        <title>Deep-cultivation of Planctomycetes and their phenomic and genomic characterization uncovers novel biology.</title>
        <authorList>
            <person name="Wiegand S."/>
            <person name="Jogler M."/>
            <person name="Boedeker C."/>
            <person name="Pinto D."/>
            <person name="Vollmers J."/>
            <person name="Rivas-Marin E."/>
            <person name="Kohn T."/>
            <person name="Peeters S.H."/>
            <person name="Heuer A."/>
            <person name="Rast P."/>
            <person name="Oberbeckmann S."/>
            <person name="Bunk B."/>
            <person name="Jeske O."/>
            <person name="Meyerdierks A."/>
            <person name="Storesund J.E."/>
            <person name="Kallscheuer N."/>
            <person name="Luecker S."/>
            <person name="Lage O.M."/>
            <person name="Pohl T."/>
            <person name="Merkel B.J."/>
            <person name="Hornburger P."/>
            <person name="Mueller R.-W."/>
            <person name="Bruemmer F."/>
            <person name="Labrenz M."/>
            <person name="Spormann A.M."/>
            <person name="Op den Camp H."/>
            <person name="Overmann J."/>
            <person name="Amann R."/>
            <person name="Jetten M.S.M."/>
            <person name="Mascher T."/>
            <person name="Medema M.H."/>
            <person name="Devos D.P."/>
            <person name="Kaster A.-K."/>
            <person name="Ovreas L."/>
            <person name="Rohde M."/>
            <person name="Galperin M.Y."/>
            <person name="Jogler C."/>
        </authorList>
    </citation>
    <scope>NUCLEOTIDE SEQUENCE [LARGE SCALE GENOMIC DNA]</scope>
    <source>
        <strain evidence="1 2">Enr10</strain>
    </source>
</reference>
<dbReference type="SUPFAM" id="SSF52047">
    <property type="entry name" value="RNI-like"/>
    <property type="match status" value="1"/>
</dbReference>
<sequence length="150" mass="16686">MRRSIGDDGQGIVLPELFQKLQALGVGLNHLRQFLAKIGPETVLFPKLKYLGLRNSIFADEIAQAIAAAPILNQVEVVDLSLGTLGDAGAQALLDCNRLNELKKLDLHFHYLTDEMCKKLSTLDLEVDLDDQQEPDEYDGEMNRYCAVSE</sequence>
<keyword evidence="2" id="KW-1185">Reference proteome</keyword>
<accession>A0A517Q125</accession>
<dbReference type="InterPro" id="IPR032675">
    <property type="entry name" value="LRR_dom_sf"/>
</dbReference>
<dbReference type="Gene3D" id="3.80.10.10">
    <property type="entry name" value="Ribonuclease Inhibitor"/>
    <property type="match status" value="1"/>
</dbReference>
<name>A0A517Q125_9PLAN</name>
<dbReference type="EMBL" id="CP037421">
    <property type="protein sequence ID" value="QDT25329.1"/>
    <property type="molecule type" value="Genomic_DNA"/>
</dbReference>
<proteinExistence type="predicted"/>
<gene>
    <name evidence="1" type="ORF">Enr10x_06240</name>
</gene>
<dbReference type="Proteomes" id="UP000315647">
    <property type="component" value="Chromosome"/>
</dbReference>
<organism evidence="1 2">
    <name type="scientific">Gimesia panareensis</name>
    <dbReference type="NCBI Taxonomy" id="2527978"/>
    <lineage>
        <taxon>Bacteria</taxon>
        <taxon>Pseudomonadati</taxon>
        <taxon>Planctomycetota</taxon>
        <taxon>Planctomycetia</taxon>
        <taxon>Planctomycetales</taxon>
        <taxon>Planctomycetaceae</taxon>
        <taxon>Gimesia</taxon>
    </lineage>
</organism>
<evidence type="ECO:0000313" key="2">
    <source>
        <dbReference type="Proteomes" id="UP000315647"/>
    </source>
</evidence>